<keyword evidence="3" id="KW-1185">Reference proteome</keyword>
<dbReference type="OrthoDB" id="5399817at2759"/>
<organism evidence="2 3">
    <name type="scientific">Coleophoma crateriformis</name>
    <dbReference type="NCBI Taxonomy" id="565419"/>
    <lineage>
        <taxon>Eukaryota</taxon>
        <taxon>Fungi</taxon>
        <taxon>Dikarya</taxon>
        <taxon>Ascomycota</taxon>
        <taxon>Pezizomycotina</taxon>
        <taxon>Leotiomycetes</taxon>
        <taxon>Helotiales</taxon>
        <taxon>Dermateaceae</taxon>
        <taxon>Coleophoma</taxon>
    </lineage>
</organism>
<keyword evidence="1" id="KW-0732">Signal</keyword>
<feature type="chain" id="PRO_5017565621" evidence="1">
    <location>
        <begin position="24"/>
        <end position="125"/>
    </location>
</feature>
<accession>A0A3D8QJQ0</accession>
<feature type="signal peptide" evidence="1">
    <location>
        <begin position="1"/>
        <end position="23"/>
    </location>
</feature>
<protein>
    <submittedName>
        <fullName evidence="2">Uncharacterized protein</fullName>
    </submittedName>
</protein>
<comment type="caution">
    <text evidence="2">The sequence shown here is derived from an EMBL/GenBank/DDBJ whole genome shotgun (WGS) entry which is preliminary data.</text>
</comment>
<dbReference type="AlphaFoldDB" id="A0A3D8QJQ0"/>
<gene>
    <name evidence="2" type="ORF">BP5796_11556</name>
</gene>
<evidence type="ECO:0000313" key="3">
    <source>
        <dbReference type="Proteomes" id="UP000256328"/>
    </source>
</evidence>
<dbReference type="Proteomes" id="UP000256328">
    <property type="component" value="Unassembled WGS sequence"/>
</dbReference>
<dbReference type="EMBL" id="PDLN01000018">
    <property type="protein sequence ID" value="RDW61664.1"/>
    <property type="molecule type" value="Genomic_DNA"/>
</dbReference>
<evidence type="ECO:0000313" key="2">
    <source>
        <dbReference type="EMBL" id="RDW61664.1"/>
    </source>
</evidence>
<proteinExistence type="predicted"/>
<sequence length="125" mass="13095">MPPSKLARCALYAASFLSAVSVAGHTQMGFDVVFPSLSSKLALNDPGAISAKIGWLEGNMVYAMMAILCAKWAKFGLNDNYDKAALASVAAYKVFCGIGFARSGIYGPTIPLFGIPALVVSSQLL</sequence>
<reference evidence="2 3" key="1">
    <citation type="journal article" date="2018" name="IMA Fungus">
        <title>IMA Genome-F 9: Draft genome sequence of Annulohypoxylon stygium, Aspergillus mulundensis, Berkeleyomyces basicola (syn. Thielaviopsis basicola), Ceratocystis smalleyi, two Cercospora beticola strains, Coleophoma cylindrospora, Fusarium fracticaudum, Phialophora cf. hyalina, and Morchella septimelata.</title>
        <authorList>
            <person name="Wingfield B.D."/>
            <person name="Bills G.F."/>
            <person name="Dong Y."/>
            <person name="Huang W."/>
            <person name="Nel W.J."/>
            <person name="Swalarsk-Parry B.S."/>
            <person name="Vaghefi N."/>
            <person name="Wilken P.M."/>
            <person name="An Z."/>
            <person name="de Beer Z.W."/>
            <person name="De Vos L."/>
            <person name="Chen L."/>
            <person name="Duong T.A."/>
            <person name="Gao Y."/>
            <person name="Hammerbacher A."/>
            <person name="Kikkert J.R."/>
            <person name="Li Y."/>
            <person name="Li H."/>
            <person name="Li K."/>
            <person name="Li Q."/>
            <person name="Liu X."/>
            <person name="Ma X."/>
            <person name="Naidoo K."/>
            <person name="Pethybridge S.J."/>
            <person name="Sun J."/>
            <person name="Steenkamp E.T."/>
            <person name="van der Nest M.A."/>
            <person name="van Wyk S."/>
            <person name="Wingfield M.J."/>
            <person name="Xiong C."/>
            <person name="Yue Q."/>
            <person name="Zhang X."/>
        </authorList>
    </citation>
    <scope>NUCLEOTIDE SEQUENCE [LARGE SCALE GENOMIC DNA]</scope>
    <source>
        <strain evidence="2 3">BP5796</strain>
    </source>
</reference>
<evidence type="ECO:0000256" key="1">
    <source>
        <dbReference type="SAM" id="SignalP"/>
    </source>
</evidence>
<name>A0A3D8QJQ0_9HELO</name>